<keyword evidence="3" id="KW-1185">Reference proteome</keyword>
<name>A0A9P5CK38_CRYP1</name>
<feature type="signal peptide" evidence="1">
    <location>
        <begin position="1"/>
        <end position="21"/>
    </location>
</feature>
<reference evidence="2" key="1">
    <citation type="journal article" date="2020" name="Phytopathology">
        <title>Genome sequence of the chestnut blight fungus Cryphonectria parasitica EP155: A fundamental resource for an archetypical invasive plant pathogen.</title>
        <authorList>
            <person name="Crouch J.A."/>
            <person name="Dawe A."/>
            <person name="Aerts A."/>
            <person name="Barry K."/>
            <person name="Churchill A.C.L."/>
            <person name="Grimwood J."/>
            <person name="Hillman B."/>
            <person name="Milgroom M.G."/>
            <person name="Pangilinan J."/>
            <person name="Smith M."/>
            <person name="Salamov A."/>
            <person name="Schmutz J."/>
            <person name="Yadav J."/>
            <person name="Grigoriev I.V."/>
            <person name="Nuss D."/>
        </authorList>
    </citation>
    <scope>NUCLEOTIDE SEQUENCE</scope>
    <source>
        <strain evidence="2">EP155</strain>
    </source>
</reference>
<organism evidence="2 3">
    <name type="scientific">Cryphonectria parasitica (strain ATCC 38755 / EP155)</name>
    <dbReference type="NCBI Taxonomy" id="660469"/>
    <lineage>
        <taxon>Eukaryota</taxon>
        <taxon>Fungi</taxon>
        <taxon>Dikarya</taxon>
        <taxon>Ascomycota</taxon>
        <taxon>Pezizomycotina</taxon>
        <taxon>Sordariomycetes</taxon>
        <taxon>Sordariomycetidae</taxon>
        <taxon>Diaporthales</taxon>
        <taxon>Cryphonectriaceae</taxon>
        <taxon>Cryphonectria-Endothia species complex</taxon>
        <taxon>Cryphonectria</taxon>
    </lineage>
</organism>
<dbReference type="Proteomes" id="UP000803844">
    <property type="component" value="Unassembled WGS sequence"/>
</dbReference>
<dbReference type="RefSeq" id="XP_040772863.1">
    <property type="nucleotide sequence ID" value="XM_040923803.1"/>
</dbReference>
<feature type="chain" id="PRO_5040225701" description="Extracellular membrane protein CFEM domain-containing protein" evidence="1">
    <location>
        <begin position="22"/>
        <end position="106"/>
    </location>
</feature>
<gene>
    <name evidence="2" type="ORF">M406DRAFT_358131</name>
</gene>
<dbReference type="GeneID" id="63840932"/>
<dbReference type="OrthoDB" id="4575749at2759"/>
<evidence type="ECO:0000256" key="1">
    <source>
        <dbReference type="SAM" id="SignalP"/>
    </source>
</evidence>
<dbReference type="AlphaFoldDB" id="A0A9P5CK38"/>
<evidence type="ECO:0000313" key="3">
    <source>
        <dbReference type="Proteomes" id="UP000803844"/>
    </source>
</evidence>
<keyword evidence="1" id="KW-0732">Signal</keyword>
<evidence type="ECO:0008006" key="4">
    <source>
        <dbReference type="Google" id="ProtNLM"/>
    </source>
</evidence>
<dbReference type="EMBL" id="MU032351">
    <property type="protein sequence ID" value="KAF3761884.1"/>
    <property type="molecule type" value="Genomic_DNA"/>
</dbReference>
<sequence>MKSFAPLVVALTAVFAPVVLAHPGHGSVAPLIVPRADNTTDDNNNSTNTVATDHIPIFQAADCVCPAAVCDPRLNAASICACQAQAKLACYMQSNGACPKPADGAC</sequence>
<comment type="caution">
    <text evidence="2">The sequence shown here is derived from an EMBL/GenBank/DDBJ whole genome shotgun (WGS) entry which is preliminary data.</text>
</comment>
<proteinExistence type="predicted"/>
<accession>A0A9P5CK38</accession>
<evidence type="ECO:0000313" key="2">
    <source>
        <dbReference type="EMBL" id="KAF3761884.1"/>
    </source>
</evidence>
<protein>
    <recommendedName>
        <fullName evidence="4">Extracellular membrane protein CFEM domain-containing protein</fullName>
    </recommendedName>
</protein>